<proteinExistence type="predicted"/>
<reference evidence="1" key="1">
    <citation type="submission" date="2020-10" db="EMBL/GenBank/DDBJ databases">
        <authorList>
            <person name="Gilroy R."/>
        </authorList>
    </citation>
    <scope>NUCLEOTIDE SEQUENCE</scope>
    <source>
        <strain evidence="1">CHK184-20233</strain>
    </source>
</reference>
<protein>
    <submittedName>
        <fullName evidence="1">Uncharacterized protein</fullName>
    </submittedName>
</protein>
<evidence type="ECO:0000313" key="2">
    <source>
        <dbReference type="Proteomes" id="UP000824232"/>
    </source>
</evidence>
<comment type="caution">
    <text evidence="1">The sequence shown here is derived from an EMBL/GenBank/DDBJ whole genome shotgun (WGS) entry which is preliminary data.</text>
</comment>
<sequence length="314" mass="37579">MFIDEFIRGYIELNKQQLLEIKDNIHEIKILTHRIKEIIKYLLTYQTQEDYIKIKENFNIVLDNIELLANTLDIKNGTELITLCSFLIHNGYLSEKVYPYRYDDSKKDIIGYECDNVLIYAVNVFSGAGSCRHTATFAKAMLDRFNIQNSLVETYSTDNFELKEKLLAFNNKYKNIGIFHHDIANHLVNYINDNGYEYIADITNNDLLLGYAYNQFAYIFYNDLFKNKNITYPLYNYGYVWYKKINYDEIRTLTIEEQQEINQRVKNAIELFTKNHELFIEFYFQNEKYYHKINKSYGRISEKEKSLRLIKCDK</sequence>
<dbReference type="Proteomes" id="UP000824232">
    <property type="component" value="Unassembled WGS sequence"/>
</dbReference>
<dbReference type="AlphaFoldDB" id="A0A9D1DTY5"/>
<name>A0A9D1DTY5_9FIRM</name>
<accession>A0A9D1DTY5</accession>
<gene>
    <name evidence="1" type="ORF">IAB38_03295</name>
</gene>
<reference evidence="1" key="2">
    <citation type="journal article" date="2021" name="PeerJ">
        <title>Extensive microbial diversity within the chicken gut microbiome revealed by metagenomics and culture.</title>
        <authorList>
            <person name="Gilroy R."/>
            <person name="Ravi A."/>
            <person name="Getino M."/>
            <person name="Pursley I."/>
            <person name="Horton D.L."/>
            <person name="Alikhan N.F."/>
            <person name="Baker D."/>
            <person name="Gharbi K."/>
            <person name="Hall N."/>
            <person name="Watson M."/>
            <person name="Adriaenssens E.M."/>
            <person name="Foster-Nyarko E."/>
            <person name="Jarju S."/>
            <person name="Secka A."/>
            <person name="Antonio M."/>
            <person name="Oren A."/>
            <person name="Chaudhuri R.R."/>
            <person name="La Ragione R."/>
            <person name="Hildebrand F."/>
            <person name="Pallen M.J."/>
        </authorList>
    </citation>
    <scope>NUCLEOTIDE SEQUENCE</scope>
    <source>
        <strain evidence="1">CHK184-20233</strain>
    </source>
</reference>
<dbReference type="EMBL" id="DVHC01000033">
    <property type="protein sequence ID" value="HIR59054.1"/>
    <property type="molecule type" value="Genomic_DNA"/>
</dbReference>
<organism evidence="1 2">
    <name type="scientific">Candidatus Onthousia excrementipullorum</name>
    <dbReference type="NCBI Taxonomy" id="2840884"/>
    <lineage>
        <taxon>Bacteria</taxon>
        <taxon>Bacillati</taxon>
        <taxon>Bacillota</taxon>
        <taxon>Bacilli</taxon>
        <taxon>Candidatus Onthousia</taxon>
    </lineage>
</organism>
<evidence type="ECO:0000313" key="1">
    <source>
        <dbReference type="EMBL" id="HIR59054.1"/>
    </source>
</evidence>